<keyword evidence="1" id="KW-0812">Transmembrane</keyword>
<dbReference type="PANTHER" id="PTHR38454:SF1">
    <property type="entry name" value="INTEGRAL MEMBRANE PROTEIN"/>
    <property type="match status" value="1"/>
</dbReference>
<dbReference type="Pfam" id="PF09586">
    <property type="entry name" value="YfhO"/>
    <property type="match status" value="1"/>
</dbReference>
<feature type="transmembrane region" description="Helical" evidence="1">
    <location>
        <begin position="389"/>
        <end position="407"/>
    </location>
</feature>
<dbReference type="Proteomes" id="UP000253891">
    <property type="component" value="Unassembled WGS sequence"/>
</dbReference>
<organism evidence="2 3">
    <name type="scientific">Fructobacillus ficulneus</name>
    <dbReference type="NCBI Taxonomy" id="157463"/>
    <lineage>
        <taxon>Bacteria</taxon>
        <taxon>Bacillati</taxon>
        <taxon>Bacillota</taxon>
        <taxon>Bacilli</taxon>
        <taxon>Lactobacillales</taxon>
        <taxon>Lactobacillaceae</taxon>
        <taxon>Fructobacillus</taxon>
    </lineage>
</organism>
<evidence type="ECO:0000313" key="2">
    <source>
        <dbReference type="EMBL" id="GAO99575.1"/>
    </source>
</evidence>
<evidence type="ECO:0000313" key="3">
    <source>
        <dbReference type="Proteomes" id="UP000253891"/>
    </source>
</evidence>
<reference evidence="2 3" key="1">
    <citation type="journal article" date="2015" name="BMC Genomics">
        <title>Comparative genomics of Fructobacillus spp. and Leuconostoc spp. reveals niche-specific evolution of Fructobacillus spp.</title>
        <authorList>
            <person name="Endo A."/>
            <person name="Tanizawa Y."/>
            <person name="Tanaka N."/>
            <person name="Maeno S."/>
            <person name="Kumar H."/>
            <person name="Shiwa Y."/>
            <person name="Okada S."/>
            <person name="Yoshikawa H."/>
            <person name="Dicks L."/>
            <person name="Nakagawa J."/>
            <person name="Arita M."/>
        </authorList>
    </citation>
    <scope>NUCLEOTIDE SEQUENCE [LARGE SCALE GENOMIC DNA]</scope>
    <source>
        <strain evidence="2 3">JCM 12225</strain>
    </source>
</reference>
<feature type="transmembrane region" description="Helical" evidence="1">
    <location>
        <begin position="816"/>
        <end position="837"/>
    </location>
</feature>
<feature type="transmembrane region" description="Helical" evidence="1">
    <location>
        <begin position="358"/>
        <end position="377"/>
    </location>
</feature>
<sequence length="840" mass="93861">MTFYFAGREMMPFGSSTILTVDLGQQYLDYFVQFKHTLLSDPSSFFYSFSSGLGGNMLGEWSYYLMSPFNLIFLLATPKSIPAWILLVTVLKLGFAGFSMAWLIKKMNWQQGYWITIFAINYPLSAWFIANDLNLLWLDTAALLPLLILALERLLAGKGWGAFTLALVGVILTNYYIAWMIGLFLLMYLPWRFLDPMTKHHRGHLLFNFIKGGLVSVLLTAWLWLPTYAQLKAGKTTHNSSWSLHFDNNPLLLFLKLIPGSFDFDQLKFGQANFLVAPIVIIALWGYFTSKKFKWTERTFAFLIVAILFLATCFAPLTLLFHGGQYPVWYPARFSFIISFFFILLAAKSYHVEWKPGIFTRILFLAAIVVITCWSANKISTAAYLDRFEILGFLFAYLLTLLFLIILPANVIKTFFLGAITVAFLIFNASKTLDHLSYLTKDSYESGANRVLAIKSAASKHDQSWYRINEGLTRTSNDGFLGNFSSGNHFSSLLSSQNSFLYQNLGQIHGDSRIFYSNGSTITDSLLGFKYFVQAKSTAVQSGAQSTVRTDYQQAPTVSQGSDWILKENTSALGLAYAGSTKALTMKYSSNYPLTNQELLLNGLAGHSNKNIIGLADMSVKSLDNLTMTGKIFAGTVAKINNSNPGVLTLTFTPITNDPYYLKIGSYFDLDNVNFSLNGKSFTQSNAGNNTVALNVARNQKGIPQTLTITLLDGASSRFLDGFSLYSYNQDVIDQDLKTLHQHQIKMTKSNSRKIEGTITTTTDQSLIMTSIPSDPGWHAKVDGKRVKTVSVAGGLLAVKTKPGHHHLVLTYTPPLFTLGFSISILTVTSLVLTWYFKKK</sequence>
<feature type="transmembrane region" description="Helical" evidence="1">
    <location>
        <begin position="84"/>
        <end position="105"/>
    </location>
</feature>
<feature type="transmembrane region" description="Helical" evidence="1">
    <location>
        <begin position="136"/>
        <end position="156"/>
    </location>
</feature>
<feature type="transmembrane region" description="Helical" evidence="1">
    <location>
        <begin position="269"/>
        <end position="288"/>
    </location>
</feature>
<keyword evidence="3" id="KW-1185">Reference proteome</keyword>
<accession>A0A0K8MGC4</accession>
<feature type="transmembrane region" description="Helical" evidence="1">
    <location>
        <begin position="300"/>
        <end position="322"/>
    </location>
</feature>
<feature type="transmembrane region" description="Helical" evidence="1">
    <location>
        <begin position="162"/>
        <end position="191"/>
    </location>
</feature>
<feature type="transmembrane region" description="Helical" evidence="1">
    <location>
        <begin position="328"/>
        <end position="346"/>
    </location>
</feature>
<dbReference type="InterPro" id="IPR018580">
    <property type="entry name" value="Uncharacterised_YfhO"/>
</dbReference>
<gene>
    <name evidence="2" type="ORF">FFIC_230590</name>
</gene>
<name>A0A0K8MGC4_9LACO</name>
<keyword evidence="1" id="KW-0472">Membrane</keyword>
<proteinExistence type="predicted"/>
<feature type="transmembrane region" description="Helical" evidence="1">
    <location>
        <begin position="203"/>
        <end position="225"/>
    </location>
</feature>
<dbReference type="EMBL" id="DF968000">
    <property type="protein sequence ID" value="GAO99575.1"/>
    <property type="molecule type" value="Genomic_DNA"/>
</dbReference>
<keyword evidence="1" id="KW-1133">Transmembrane helix</keyword>
<dbReference type="AlphaFoldDB" id="A0A0K8MGC4"/>
<dbReference type="STRING" id="157463.GCA_001047075_00493"/>
<dbReference type="PANTHER" id="PTHR38454">
    <property type="entry name" value="INTEGRAL MEMBRANE PROTEIN-RELATED"/>
    <property type="match status" value="1"/>
</dbReference>
<feature type="transmembrane region" description="Helical" evidence="1">
    <location>
        <begin position="111"/>
        <end position="129"/>
    </location>
</feature>
<protein>
    <submittedName>
        <fullName evidence="2">Putative membrane protein</fullName>
    </submittedName>
</protein>
<evidence type="ECO:0000256" key="1">
    <source>
        <dbReference type="SAM" id="Phobius"/>
    </source>
</evidence>